<sequence length="53" mass="6065">MVRFKQFALATRGDRVLLFDKTTHDGLFKVADGVIFGSPTRYGNMTAQMKQWI</sequence>
<proteinExistence type="predicted"/>
<comment type="caution">
    <text evidence="1">The sequence shown here is derived from an EMBL/GenBank/DDBJ whole genome shotgun (WGS) entry which is preliminary data.</text>
</comment>
<dbReference type="AlphaFoldDB" id="A0A9X5I4V0"/>
<dbReference type="RefSeq" id="WP_132867126.1">
    <property type="nucleotide sequence ID" value="NZ_JTJC03000004.1"/>
</dbReference>
<dbReference type="Gene3D" id="3.40.50.360">
    <property type="match status" value="1"/>
</dbReference>
<accession>A0A9X5I4V0</accession>
<keyword evidence="2" id="KW-1185">Reference proteome</keyword>
<evidence type="ECO:0000313" key="1">
    <source>
        <dbReference type="EMBL" id="NHC35983.1"/>
    </source>
</evidence>
<name>A0A9X5I4V0_9CYAN</name>
<protein>
    <submittedName>
        <fullName evidence="1">Flavodoxin family protein</fullName>
    </submittedName>
</protein>
<reference evidence="1 2" key="1">
    <citation type="journal article" date="2015" name="Genome Announc.">
        <title>Draft Genome Sequence of the Terrestrial Cyanobacterium Scytonema millei VB511283, Isolated from Eastern India.</title>
        <authorList>
            <person name="Sen D."/>
            <person name="Chandrababunaidu M.M."/>
            <person name="Singh D."/>
            <person name="Sanghi N."/>
            <person name="Ghorai A."/>
            <person name="Mishra G.P."/>
            <person name="Madduluri M."/>
            <person name="Adhikary S.P."/>
            <person name="Tripathy S."/>
        </authorList>
    </citation>
    <scope>NUCLEOTIDE SEQUENCE [LARGE SCALE GENOMIC DNA]</scope>
    <source>
        <strain evidence="1 2">VB511283</strain>
    </source>
</reference>
<dbReference type="OrthoDB" id="9806350at2"/>
<evidence type="ECO:0000313" key="2">
    <source>
        <dbReference type="Proteomes" id="UP000031532"/>
    </source>
</evidence>
<dbReference type="SUPFAM" id="SSF52218">
    <property type="entry name" value="Flavoproteins"/>
    <property type="match status" value="1"/>
</dbReference>
<dbReference type="EMBL" id="JTJC03000004">
    <property type="protein sequence ID" value="NHC35983.1"/>
    <property type="molecule type" value="Genomic_DNA"/>
</dbReference>
<organism evidence="1 2">
    <name type="scientific">Scytonema millei VB511283</name>
    <dbReference type="NCBI Taxonomy" id="1245923"/>
    <lineage>
        <taxon>Bacteria</taxon>
        <taxon>Bacillati</taxon>
        <taxon>Cyanobacteriota</taxon>
        <taxon>Cyanophyceae</taxon>
        <taxon>Nostocales</taxon>
        <taxon>Scytonemataceae</taxon>
        <taxon>Scytonema</taxon>
    </lineage>
</organism>
<gene>
    <name evidence="1" type="ORF">QH73_0015210</name>
</gene>
<dbReference type="Proteomes" id="UP000031532">
    <property type="component" value="Unassembled WGS sequence"/>
</dbReference>
<dbReference type="InterPro" id="IPR029039">
    <property type="entry name" value="Flavoprotein-like_sf"/>
</dbReference>